<dbReference type="GO" id="GO:0030488">
    <property type="term" value="P:tRNA methylation"/>
    <property type="evidence" value="ECO:0007669"/>
    <property type="project" value="TreeGrafter"/>
</dbReference>
<dbReference type="InterPro" id="IPR002218">
    <property type="entry name" value="MnmG-rel"/>
</dbReference>
<dbReference type="GO" id="GO:0005829">
    <property type="term" value="C:cytosol"/>
    <property type="evidence" value="ECO:0007669"/>
    <property type="project" value="TreeGrafter"/>
</dbReference>
<dbReference type="PANTHER" id="PTHR11806">
    <property type="entry name" value="GLUCOSE INHIBITED DIVISION PROTEIN A"/>
    <property type="match status" value="1"/>
</dbReference>
<evidence type="ECO:0000256" key="2">
    <source>
        <dbReference type="ARBA" id="ARBA00022630"/>
    </source>
</evidence>
<dbReference type="GO" id="GO:0002098">
    <property type="term" value="P:tRNA wobble uridine modification"/>
    <property type="evidence" value="ECO:0007669"/>
    <property type="project" value="TreeGrafter"/>
</dbReference>
<evidence type="ECO:0000313" key="6">
    <source>
        <dbReference type="Proteomes" id="UP000054047"/>
    </source>
</evidence>
<dbReference type="Gene3D" id="3.50.50.60">
    <property type="entry name" value="FAD/NAD(P)-binding domain"/>
    <property type="match status" value="1"/>
</dbReference>
<organism evidence="5 6">
    <name type="scientific">Ancylostoma duodenale</name>
    <dbReference type="NCBI Taxonomy" id="51022"/>
    <lineage>
        <taxon>Eukaryota</taxon>
        <taxon>Metazoa</taxon>
        <taxon>Ecdysozoa</taxon>
        <taxon>Nematoda</taxon>
        <taxon>Chromadorea</taxon>
        <taxon>Rhabditida</taxon>
        <taxon>Rhabditina</taxon>
        <taxon>Rhabditomorpha</taxon>
        <taxon>Strongyloidea</taxon>
        <taxon>Ancylostomatidae</taxon>
        <taxon>Ancylostomatinae</taxon>
        <taxon>Ancylostoma</taxon>
    </lineage>
</organism>
<evidence type="ECO:0000256" key="3">
    <source>
        <dbReference type="ARBA" id="ARBA00022827"/>
    </source>
</evidence>
<dbReference type="GO" id="GO:0050660">
    <property type="term" value="F:flavin adenine dinucleotide binding"/>
    <property type="evidence" value="ECO:0007669"/>
    <property type="project" value="InterPro"/>
</dbReference>
<sequence>LNSGQGPAVLGLRAQIDRKLYKKHMQEEISSTRNLDIVEGNVEAFSTEESKGESRVSGVVLEDGTKLR</sequence>
<evidence type="ECO:0000313" key="5">
    <source>
        <dbReference type="EMBL" id="KIH44690.1"/>
    </source>
</evidence>
<dbReference type="OrthoDB" id="3329at2759"/>
<feature type="domain" description="MnmG N-terminal" evidence="4">
    <location>
        <begin position="1"/>
        <end position="67"/>
    </location>
</feature>
<gene>
    <name evidence="5" type="ORF">ANCDUO_25284</name>
</gene>
<feature type="non-terminal residue" evidence="5">
    <location>
        <position position="1"/>
    </location>
</feature>
<dbReference type="InterPro" id="IPR040131">
    <property type="entry name" value="MnmG_N"/>
</dbReference>
<keyword evidence="6" id="KW-1185">Reference proteome</keyword>
<accession>A0A0C2F866</accession>
<keyword evidence="3" id="KW-0274">FAD</keyword>
<keyword evidence="2" id="KW-0285">Flavoprotein</keyword>
<dbReference type="Proteomes" id="UP000054047">
    <property type="component" value="Unassembled WGS sequence"/>
</dbReference>
<dbReference type="Pfam" id="PF01134">
    <property type="entry name" value="GIDA"/>
    <property type="match status" value="1"/>
</dbReference>
<dbReference type="PANTHER" id="PTHR11806:SF0">
    <property type="entry name" value="PROTEIN MTO1 HOMOLOG, MITOCHONDRIAL"/>
    <property type="match status" value="1"/>
</dbReference>
<reference evidence="5 6" key="1">
    <citation type="submission" date="2013-12" db="EMBL/GenBank/DDBJ databases">
        <title>Draft genome of the parsitic nematode Ancylostoma duodenale.</title>
        <authorList>
            <person name="Mitreva M."/>
        </authorList>
    </citation>
    <scope>NUCLEOTIDE SEQUENCE [LARGE SCALE GENOMIC DNA]</scope>
    <source>
        <strain evidence="5 6">Zhejiang</strain>
    </source>
</reference>
<name>A0A0C2F866_9BILA</name>
<dbReference type="AlphaFoldDB" id="A0A0C2F866"/>
<protein>
    <recommendedName>
        <fullName evidence="4">MnmG N-terminal domain-containing protein</fullName>
    </recommendedName>
</protein>
<evidence type="ECO:0000256" key="1">
    <source>
        <dbReference type="ARBA" id="ARBA00001974"/>
    </source>
</evidence>
<evidence type="ECO:0000259" key="4">
    <source>
        <dbReference type="Pfam" id="PF01134"/>
    </source>
</evidence>
<comment type="cofactor">
    <cofactor evidence="1">
        <name>FAD</name>
        <dbReference type="ChEBI" id="CHEBI:57692"/>
    </cofactor>
</comment>
<dbReference type="InterPro" id="IPR036188">
    <property type="entry name" value="FAD/NAD-bd_sf"/>
</dbReference>
<dbReference type="EMBL" id="KN776239">
    <property type="protein sequence ID" value="KIH44690.1"/>
    <property type="molecule type" value="Genomic_DNA"/>
</dbReference>
<proteinExistence type="predicted"/>